<proteinExistence type="predicted"/>
<sequence>MKEKAIKIEDSDSFQVIFTKYGALALDKQEGFGELIGDNIGDLNIDDGTISFGDNLKFPVQIIGTLSNENNKWHWAWDNGDVNLPENLIEESLEVKKIGEKYNIGQFTTDVFDADLLEAHLIAMAVSGIMNDDAYYAVELGDLMLFVTIKSDKIPRDSSIERFIKVYNKFQKEFDVKPRLAFEGYTKLRGYEYKERDEFSVAKMGESRVIVGFSERGNMTHIQTMLG</sequence>
<dbReference type="Pfam" id="PF21813">
    <property type="entry name" value="DUF6882"/>
    <property type="match status" value="1"/>
</dbReference>
<dbReference type="AlphaFoldDB" id="A0A644UA24"/>
<gene>
    <name evidence="1" type="ORF">SDC9_21531</name>
</gene>
<protein>
    <submittedName>
        <fullName evidence="1">Uncharacterized protein</fullName>
    </submittedName>
</protein>
<dbReference type="EMBL" id="VSSQ01000090">
    <property type="protein sequence ID" value="MPL75703.1"/>
    <property type="molecule type" value="Genomic_DNA"/>
</dbReference>
<evidence type="ECO:0000313" key="1">
    <source>
        <dbReference type="EMBL" id="MPL75703.1"/>
    </source>
</evidence>
<reference evidence="1" key="1">
    <citation type="submission" date="2019-08" db="EMBL/GenBank/DDBJ databases">
        <authorList>
            <person name="Kucharzyk K."/>
            <person name="Murdoch R.W."/>
            <person name="Higgins S."/>
            <person name="Loffler F."/>
        </authorList>
    </citation>
    <scope>NUCLEOTIDE SEQUENCE</scope>
</reference>
<name>A0A644UA24_9ZZZZ</name>
<dbReference type="InterPro" id="IPR049249">
    <property type="entry name" value="DUF6882"/>
</dbReference>
<comment type="caution">
    <text evidence="1">The sequence shown here is derived from an EMBL/GenBank/DDBJ whole genome shotgun (WGS) entry which is preliminary data.</text>
</comment>
<accession>A0A644UA24</accession>
<organism evidence="1">
    <name type="scientific">bioreactor metagenome</name>
    <dbReference type="NCBI Taxonomy" id="1076179"/>
    <lineage>
        <taxon>unclassified sequences</taxon>
        <taxon>metagenomes</taxon>
        <taxon>ecological metagenomes</taxon>
    </lineage>
</organism>